<evidence type="ECO:0000313" key="3">
    <source>
        <dbReference type="Proteomes" id="UP001140560"/>
    </source>
</evidence>
<keyword evidence="3" id="KW-1185">Reference proteome</keyword>
<gene>
    <name evidence="2" type="ORF">N0V83_005010</name>
</gene>
<feature type="compositionally biased region" description="Polar residues" evidence="1">
    <location>
        <begin position="7"/>
        <end position="21"/>
    </location>
</feature>
<evidence type="ECO:0000256" key="1">
    <source>
        <dbReference type="SAM" id="MobiDB-lite"/>
    </source>
</evidence>
<feature type="region of interest" description="Disordered" evidence="1">
    <location>
        <begin position="1"/>
        <end position="26"/>
    </location>
</feature>
<sequence length="116" mass="12644">MAPHQTAKISTVTSASQSTTCRGGRQVQSQVVKQVEELDEVEDALAMDTDSDAAVEMSETTQTKNGSLEQLVADMVGGQRRRHAKLKEGAGKAYNNSYKKVQDSINTVFDEHENEA</sequence>
<comment type="caution">
    <text evidence="2">The sequence shown here is derived from an EMBL/GenBank/DDBJ whole genome shotgun (WGS) entry which is preliminary data.</text>
</comment>
<reference evidence="2" key="1">
    <citation type="submission" date="2022-10" db="EMBL/GenBank/DDBJ databases">
        <title>Tapping the CABI collections for fungal endophytes: first genome assemblies for Collariella, Neodidymelliopsis, Ascochyta clinopodiicola, Didymella pomorum, Didymosphaeria variabile, Neocosmospora piperis and Neocucurbitaria cava.</title>
        <authorList>
            <person name="Hill R."/>
        </authorList>
    </citation>
    <scope>NUCLEOTIDE SEQUENCE</scope>
    <source>
        <strain evidence="2">IMI 356814</strain>
    </source>
</reference>
<organism evidence="2 3">
    <name type="scientific">Neocucurbitaria cava</name>
    <dbReference type="NCBI Taxonomy" id="798079"/>
    <lineage>
        <taxon>Eukaryota</taxon>
        <taxon>Fungi</taxon>
        <taxon>Dikarya</taxon>
        <taxon>Ascomycota</taxon>
        <taxon>Pezizomycotina</taxon>
        <taxon>Dothideomycetes</taxon>
        <taxon>Pleosporomycetidae</taxon>
        <taxon>Pleosporales</taxon>
        <taxon>Pleosporineae</taxon>
        <taxon>Cucurbitariaceae</taxon>
        <taxon>Neocucurbitaria</taxon>
    </lineage>
</organism>
<protein>
    <submittedName>
        <fullName evidence="2">Uncharacterized protein</fullName>
    </submittedName>
</protein>
<dbReference type="EMBL" id="JAPEUY010000008">
    <property type="protein sequence ID" value="KAJ4370489.1"/>
    <property type="molecule type" value="Genomic_DNA"/>
</dbReference>
<dbReference type="Proteomes" id="UP001140560">
    <property type="component" value="Unassembled WGS sequence"/>
</dbReference>
<accession>A0A9W8Y9W8</accession>
<evidence type="ECO:0000313" key="2">
    <source>
        <dbReference type="EMBL" id="KAJ4370489.1"/>
    </source>
</evidence>
<dbReference type="AlphaFoldDB" id="A0A9W8Y9W8"/>
<name>A0A9W8Y9W8_9PLEO</name>
<proteinExistence type="predicted"/>
<dbReference type="OrthoDB" id="3769172at2759"/>